<dbReference type="Proteomes" id="UP001374599">
    <property type="component" value="Unassembled WGS sequence"/>
</dbReference>
<accession>A0ACB5UDE0</accession>
<proteinExistence type="predicted"/>
<sequence>MILKTSELTKKYGTQFAVSNVSIHVKKGEVYGLLGRNGAGKTTTLRMVMGLLQPSSGEVLLFGEKLITPTKKCFRRIGALIESPAFYENLTAKENLEIISDLRGTQSKEAVGNALALVNLDKETKKKVKQFSLGMKQRLGIAMALMHEPEFIILDEPANGLDPVGIQQIRLLIKKLSVEKGITVLISSHILSEIEQMADTIGIIDNGQLIEEISMDEIKRRNRHYVKMTVSNIGKTIPILEKELNITDFEVIDEKGIKIYQIEANFEDINRHLNNAGVGVSEISLNKGNLEEYFLKLTGGVSIG</sequence>
<name>A0ACB5UDE0_9FIRM</name>
<evidence type="ECO:0000313" key="1">
    <source>
        <dbReference type="EMBL" id="GMQ60781.1"/>
    </source>
</evidence>
<gene>
    <name evidence="1" type="ORF">AN2V17_00070</name>
</gene>
<dbReference type="EMBL" id="BTPU01000001">
    <property type="protein sequence ID" value="GMQ60781.1"/>
    <property type="molecule type" value="Genomic_DNA"/>
</dbReference>
<reference evidence="1" key="1">
    <citation type="submission" date="2023-09" db="EMBL/GenBank/DDBJ databases">
        <title>Vallitalea sediminicola and Vallitalea maricola sp. nov., anaerobic bacteria isolated from marine sediment.</title>
        <authorList>
            <person name="Hirano S."/>
            <person name="Maeda A."/>
            <person name="Terahara T."/>
            <person name="Mori K."/>
            <person name="Hamada M."/>
            <person name="Matsumoto R."/>
            <person name="Kobayashi T."/>
        </authorList>
    </citation>
    <scope>NUCLEOTIDE SEQUENCE</scope>
    <source>
        <strain evidence="1">AN17-2</strain>
    </source>
</reference>
<comment type="caution">
    <text evidence="1">The sequence shown here is derived from an EMBL/GenBank/DDBJ whole genome shotgun (WGS) entry which is preliminary data.</text>
</comment>
<protein>
    <submittedName>
        <fullName evidence="1">ABC transporter ATP-binding protein</fullName>
    </submittedName>
</protein>
<organism evidence="1 2">
    <name type="scientific">Vallitalea maricola</name>
    <dbReference type="NCBI Taxonomy" id="3074433"/>
    <lineage>
        <taxon>Bacteria</taxon>
        <taxon>Bacillati</taxon>
        <taxon>Bacillota</taxon>
        <taxon>Clostridia</taxon>
        <taxon>Lachnospirales</taxon>
        <taxon>Vallitaleaceae</taxon>
        <taxon>Vallitalea</taxon>
    </lineage>
</organism>
<evidence type="ECO:0000313" key="2">
    <source>
        <dbReference type="Proteomes" id="UP001374599"/>
    </source>
</evidence>
<keyword evidence="1" id="KW-0547">Nucleotide-binding</keyword>
<keyword evidence="1" id="KW-0067">ATP-binding</keyword>
<keyword evidence="2" id="KW-1185">Reference proteome</keyword>